<accession>A0AAX4PP62</accession>
<dbReference type="CDD" id="cd14496">
    <property type="entry name" value="PTP_paladin"/>
    <property type="match status" value="1"/>
</dbReference>
<dbReference type="InterPro" id="IPR050561">
    <property type="entry name" value="PTP"/>
</dbReference>
<proteinExistence type="predicted"/>
<keyword evidence="2" id="KW-1185">Reference proteome</keyword>
<reference evidence="1 2" key="1">
    <citation type="submission" date="2024-03" db="EMBL/GenBank/DDBJ databases">
        <title>Complete genome sequence of the green alga Chloropicon roscoffensis RCC1871.</title>
        <authorList>
            <person name="Lemieux C."/>
            <person name="Pombert J.-F."/>
            <person name="Otis C."/>
            <person name="Turmel M."/>
        </authorList>
    </citation>
    <scope>NUCLEOTIDE SEQUENCE [LARGE SCALE GENOMIC DNA]</scope>
    <source>
        <strain evidence="1 2">RCC1871</strain>
    </source>
</reference>
<evidence type="ECO:0000313" key="2">
    <source>
        <dbReference type="Proteomes" id="UP001472866"/>
    </source>
</evidence>
<name>A0AAX4PP62_9CHLO</name>
<organism evidence="1 2">
    <name type="scientific">Chloropicon roscoffensis</name>
    <dbReference type="NCBI Taxonomy" id="1461544"/>
    <lineage>
        <taxon>Eukaryota</taxon>
        <taxon>Viridiplantae</taxon>
        <taxon>Chlorophyta</taxon>
        <taxon>Chloropicophyceae</taxon>
        <taxon>Chloropicales</taxon>
        <taxon>Chloropicaceae</taxon>
        <taxon>Chloropicon</taxon>
    </lineage>
</organism>
<evidence type="ECO:0000313" key="1">
    <source>
        <dbReference type="EMBL" id="WZN67294.1"/>
    </source>
</evidence>
<protein>
    <submittedName>
        <fullName evidence="1">Protein-tyrosine phosphatase paladin</fullName>
    </submittedName>
</protein>
<gene>
    <name evidence="1" type="ORF">HKI87_19g88670</name>
</gene>
<dbReference type="Gene3D" id="3.90.190.10">
    <property type="entry name" value="Protein tyrosine phosphatase superfamily"/>
    <property type="match status" value="3"/>
</dbReference>
<dbReference type="EMBL" id="CP151519">
    <property type="protein sequence ID" value="WZN67294.1"/>
    <property type="molecule type" value="Genomic_DNA"/>
</dbReference>
<dbReference type="SMART" id="SM01301">
    <property type="entry name" value="PTPlike_phytase"/>
    <property type="match status" value="3"/>
</dbReference>
<dbReference type="SUPFAM" id="SSF52799">
    <property type="entry name" value="(Phosphotyrosine protein) phosphatases II"/>
    <property type="match status" value="3"/>
</dbReference>
<dbReference type="PANTHER" id="PTHR23339">
    <property type="entry name" value="TYROSINE SPECIFIC PROTEIN PHOSPHATASE AND DUAL SPECIFICITY PROTEIN PHOSPHATASE"/>
    <property type="match status" value="1"/>
</dbReference>
<dbReference type="Pfam" id="PF14566">
    <property type="entry name" value="PTPlike_phytase"/>
    <property type="match status" value="3"/>
</dbReference>
<dbReference type="Proteomes" id="UP001472866">
    <property type="component" value="Chromosome 19"/>
</dbReference>
<sequence>MSAMAKEPSGSKEDGDAFVLSSRRGSVLGLGTILKSDHFPGAQNKKLRPIVDGAPNFRQVDGLPVYGVAIPTIDGVLNVLKEVCDGDGERGGTRCCCCWHNMREEPVLYINGKPFVLREMEHPFANVEYTGITSSRVEDMEQRMKRDVLLEVGRFGGIMVCEETEEGDLVNSWEAVEPGDVQTPREVYEDFRALGYDVRYFRIPVTDERSPKEVDFDTLTRYVLEAPAHASLVFNCQMGRGRTTTAMIVATLLQVRRRARGAGDGQVPHWALETFAPDPSMASPFSSLRDMQSPLDVELRERLKSGDYLVIRSLLRVLEKGAESKLQIDACIDACAEFQSLREGIVTYRERFLNAASEKQRNNLQRVVIDYLERYFMLIAFTSYLNTACPDDPGNGAASQPALTFKDFVSNRSELYSMRERLLWHNPLTAMEVHTSYIEVDQVDKDRNQGESEGDEGILEFIALRSGSVLGSHTILKEDHYPGLQSHILSRLEGAPNFRRASDRLPVYGLAIPTVEGIRRVLSEIGVGPSAAETTSSVVWFNMREEPVVYLNGKPHVLREHARPFKNMQEYSNISSSRVESMERRLKGDVLAEARENSGRVLVTRERIGEDSARVINEEWEECDVSDPKSVLTPADISRHLQDEGYPVEYARIPVTDGKALQLSDIDDIVSQAALADENAALVFSCQGGAGRTTTGMVVGSLLHLRRQRKLTALPTSLLSRLARRRSSNAALGDSSDYEVFDVLRDHAYGEEGDDGAGTSGDEVAEADAVLASIEASLKGGSYAAIQKLCHLLKYGDEAKEVTDVVIDTCGKLKNLRKAIFAYRKPRKKWGHSWGRGDESLQGKSAAFKNGIEYLERYFVLIAFASWLDSDDYRQGRGSFYEWFDGRSDLKELMKTIRTNPGAALSATLPTVKSQKSIDVHVVLGQDHKTCMGARCGSMLRRNTILKSYLFPEMQIETLGSVSGVCNFLQAEGVPVASAAAPSVDGMRSLFTKFEEEDPGHHVVIIDLREELVVYVKGVPYVLREVDFATKSLNLAGMSTEKVLEREAMLKGDLLEECHRYQGRVLLHHEVSTNAMERVPSKGQGLELTGSLERGISRDASKAFDVRADAQRRYLRLEAFWETLEASVEGGGEEGGSPDEGVCTTSEMTDRLRAEGFAMSYFRFPWSRERSPTARDMDSLHSKVTAYHALHGGKLRFLFLSHTGIGMGVRNVPVLVSCFYRVREDLDLEPPFAQEEAEGDNRMILALTRVIPEGPRCKAVVDGCIQLFSAIGDIRRDIERCKDMSDAYTREEKSQLDKSFIATRLLGLNYLQRYFFSICYVCYLRSEASASFSDWFGERKELKHLLDSLAL</sequence>
<dbReference type="InterPro" id="IPR029021">
    <property type="entry name" value="Prot-tyrosine_phosphatase-like"/>
</dbReference>